<sequence length="40" mass="4402">MLIGFAHCPSDRASGGETRHLRVGQPSFFTLESGAHVYRI</sequence>
<dbReference type="Proteomes" id="UP000515442">
    <property type="component" value="Chromosome"/>
</dbReference>
<gene>
    <name evidence="1" type="ORF">WP3W19E03_42110</name>
</gene>
<evidence type="ECO:0000313" key="2">
    <source>
        <dbReference type="Proteomes" id="UP000515442"/>
    </source>
</evidence>
<dbReference type="EMBL" id="AP022038">
    <property type="protein sequence ID" value="BBR41686.1"/>
    <property type="molecule type" value="Genomic_DNA"/>
</dbReference>
<organism evidence="1 2">
    <name type="scientific">Aeromonas veronii</name>
    <dbReference type="NCBI Taxonomy" id="654"/>
    <lineage>
        <taxon>Bacteria</taxon>
        <taxon>Pseudomonadati</taxon>
        <taxon>Pseudomonadota</taxon>
        <taxon>Gammaproteobacteria</taxon>
        <taxon>Aeromonadales</taxon>
        <taxon>Aeromonadaceae</taxon>
        <taxon>Aeromonas</taxon>
    </lineage>
</organism>
<accession>A0A6S5C9L9</accession>
<protein>
    <submittedName>
        <fullName evidence="1">Uncharacterized protein</fullName>
    </submittedName>
</protein>
<evidence type="ECO:0000313" key="1">
    <source>
        <dbReference type="EMBL" id="BBR41686.1"/>
    </source>
</evidence>
<proteinExistence type="predicted"/>
<reference evidence="1 2" key="1">
    <citation type="submission" date="2019-12" db="EMBL/GenBank/DDBJ databases">
        <title>complete genome sequences of Aeromonas veronii str. WP3-W19-ESBL-03 isolated from wastewater treatment plant effluent.</title>
        <authorList>
            <person name="Sekizuka T."/>
            <person name="Itokawa K."/>
            <person name="Yatsu K."/>
            <person name="Inamine Y."/>
            <person name="Kuroda M."/>
        </authorList>
    </citation>
    <scope>NUCLEOTIDE SEQUENCE [LARGE SCALE GENOMIC DNA]</scope>
    <source>
        <strain evidence="1 2">WP3-W19-ESBL-03</strain>
    </source>
</reference>
<name>A0A6S5C9L9_AERVE</name>
<dbReference type="AlphaFoldDB" id="A0A6S5C9L9"/>